<dbReference type="EMBL" id="BJHY01000001">
    <property type="protein sequence ID" value="GDY78155.1"/>
    <property type="molecule type" value="Genomic_DNA"/>
</dbReference>
<organism evidence="2 3">
    <name type="scientific">Streptomyces avermitilis</name>
    <dbReference type="NCBI Taxonomy" id="33903"/>
    <lineage>
        <taxon>Bacteria</taxon>
        <taxon>Bacillati</taxon>
        <taxon>Actinomycetota</taxon>
        <taxon>Actinomycetes</taxon>
        <taxon>Kitasatosporales</taxon>
        <taxon>Streptomycetaceae</taxon>
        <taxon>Streptomyces</taxon>
    </lineage>
</organism>
<reference evidence="2 3" key="1">
    <citation type="submission" date="2019-04" db="EMBL/GenBank/DDBJ databases">
        <title>Draft genome sequences of Streptomyces avermitilis ATCC 31267.</title>
        <authorList>
            <person name="Komaki H."/>
            <person name="Tamura T."/>
            <person name="Hosoyama A."/>
        </authorList>
    </citation>
    <scope>NUCLEOTIDE SEQUENCE [LARGE SCALE GENOMIC DNA]</scope>
    <source>
        <strain evidence="2 3">ATCC 31267</strain>
    </source>
</reference>
<evidence type="ECO:0000313" key="3">
    <source>
        <dbReference type="Proteomes" id="UP000299211"/>
    </source>
</evidence>
<dbReference type="Proteomes" id="UP000299211">
    <property type="component" value="Unassembled WGS sequence"/>
</dbReference>
<dbReference type="AlphaFoldDB" id="A0A4D4N3B0"/>
<reference evidence="1 4" key="2">
    <citation type="submission" date="2019-04" db="EMBL/GenBank/DDBJ databases">
        <title>Draft genome sequences of Streptomyces avermitilis NBRC 14893.</title>
        <authorList>
            <person name="Komaki H."/>
            <person name="Tamura T."/>
            <person name="Hosoyama A."/>
        </authorList>
    </citation>
    <scope>NUCLEOTIDE SEQUENCE [LARGE SCALE GENOMIC DNA]</scope>
    <source>
        <strain evidence="1 4">NBRC 14893</strain>
    </source>
</reference>
<dbReference type="EMBL" id="BJHX01000001">
    <property type="protein sequence ID" value="GDY61741.1"/>
    <property type="molecule type" value="Genomic_DNA"/>
</dbReference>
<comment type="caution">
    <text evidence="2">The sequence shown here is derived from an EMBL/GenBank/DDBJ whole genome shotgun (WGS) entry which is preliminary data.</text>
</comment>
<gene>
    <name evidence="1" type="ORF">SAV14893_011340</name>
    <name evidence="2" type="ORF">SAV31267_076400</name>
</gene>
<evidence type="ECO:0000313" key="1">
    <source>
        <dbReference type="EMBL" id="GDY61741.1"/>
    </source>
</evidence>
<accession>A0A4D4N3B0</accession>
<evidence type="ECO:0000313" key="4">
    <source>
        <dbReference type="Proteomes" id="UP000302139"/>
    </source>
</evidence>
<name>A0A4D4N3B0_STRAX</name>
<evidence type="ECO:0000313" key="2">
    <source>
        <dbReference type="EMBL" id="GDY78155.1"/>
    </source>
</evidence>
<proteinExistence type="predicted"/>
<protein>
    <submittedName>
        <fullName evidence="2">Uncharacterized protein</fullName>
    </submittedName>
</protein>
<sequence>MVAVCGRARVGGADLQPHRDAEVENGGVAACRECVGYRVSHAFPMCGHAARVRALAPFGQEATEPTGGQVGVAAEVRWAVLGLVDEVISVRAGVPAQRGQ</sequence>
<dbReference type="Proteomes" id="UP000302139">
    <property type="component" value="Unassembled WGS sequence"/>
</dbReference>